<feature type="transmembrane region" description="Helical" evidence="7">
    <location>
        <begin position="147"/>
        <end position="164"/>
    </location>
</feature>
<evidence type="ECO:0000259" key="8">
    <source>
        <dbReference type="Pfam" id="PF01478"/>
    </source>
</evidence>
<dbReference type="InterPro" id="IPR050882">
    <property type="entry name" value="Prepilin_peptidase/N-MTase"/>
</dbReference>
<evidence type="ECO:0000313" key="11">
    <source>
        <dbReference type="Proteomes" id="UP000031982"/>
    </source>
</evidence>
<comment type="caution">
    <text evidence="10">The sequence shown here is derived from an EMBL/GenBank/DDBJ whole genome shotgun (WGS) entry which is preliminary data.</text>
</comment>
<evidence type="ECO:0000256" key="1">
    <source>
        <dbReference type="ARBA" id="ARBA00004651"/>
    </source>
</evidence>
<feature type="transmembrane region" description="Helical" evidence="7">
    <location>
        <begin position="176"/>
        <end position="209"/>
    </location>
</feature>
<dbReference type="PANTHER" id="PTHR30487">
    <property type="entry name" value="TYPE 4 PREPILIN-LIKE PROTEINS LEADER PEPTIDE-PROCESSING ENZYME"/>
    <property type="match status" value="1"/>
</dbReference>
<gene>
    <name evidence="10" type="ORF">SD77_0930</name>
</gene>
<comment type="similarity">
    <text evidence="2">Belongs to the peptidase A24 family.</text>
</comment>
<name>A0ABR5AT68_BACBA</name>
<sequence>MIPLFIFFYGLVCGSFFNVVGLRVPKGQSIMQPRSTCPACSHELGMTELIPVLSYVLQAGKCRACQSAISRIYPFMELITALLFVHAYFCFGLTADFVLALALISMLMIIVVSDLAYMIIPDKVLLFFFSLFLIGRMIYPLDPWWDSIVGGAAGFIVFFLIAAVSKGGMGGGDIKLFAVIGFLAGAEQTLVIFCLSCLFGALGGMVLMIVGVIKRGEPMPFGPFIALAALIAFFYGEAFLAWYLRFFS</sequence>
<keyword evidence="11" id="KW-1185">Reference proteome</keyword>
<dbReference type="Proteomes" id="UP000031982">
    <property type="component" value="Unassembled WGS sequence"/>
</dbReference>
<feature type="transmembrane region" description="Helical" evidence="7">
    <location>
        <begin position="124"/>
        <end position="141"/>
    </location>
</feature>
<feature type="domain" description="Prepilin type IV endopeptidase peptidase" evidence="8">
    <location>
        <begin position="101"/>
        <end position="203"/>
    </location>
</feature>
<dbReference type="PANTHER" id="PTHR30487:SF0">
    <property type="entry name" value="PREPILIN LEADER PEPTIDASE_N-METHYLTRANSFERASE-RELATED"/>
    <property type="match status" value="1"/>
</dbReference>
<feature type="domain" description="Prepilin peptidase A24 N-terminal" evidence="9">
    <location>
        <begin position="9"/>
        <end position="90"/>
    </location>
</feature>
<keyword evidence="4 7" id="KW-0812">Transmembrane</keyword>
<feature type="transmembrane region" description="Helical" evidence="7">
    <location>
        <begin position="221"/>
        <end position="244"/>
    </location>
</feature>
<feature type="transmembrane region" description="Helical" evidence="7">
    <location>
        <begin position="72"/>
        <end position="91"/>
    </location>
</feature>
<dbReference type="InterPro" id="IPR010627">
    <property type="entry name" value="Prepilin_pept_A24_N"/>
</dbReference>
<keyword evidence="5 7" id="KW-1133">Transmembrane helix</keyword>
<dbReference type="Pfam" id="PF06750">
    <property type="entry name" value="A24_N_bact"/>
    <property type="match status" value="1"/>
</dbReference>
<evidence type="ECO:0000313" key="10">
    <source>
        <dbReference type="EMBL" id="KIL77951.1"/>
    </source>
</evidence>
<evidence type="ECO:0000256" key="2">
    <source>
        <dbReference type="ARBA" id="ARBA00005801"/>
    </source>
</evidence>
<feature type="transmembrane region" description="Helical" evidence="7">
    <location>
        <begin position="97"/>
        <end position="117"/>
    </location>
</feature>
<evidence type="ECO:0000256" key="7">
    <source>
        <dbReference type="SAM" id="Phobius"/>
    </source>
</evidence>
<feature type="transmembrane region" description="Helical" evidence="7">
    <location>
        <begin position="6"/>
        <end position="24"/>
    </location>
</feature>
<keyword evidence="3" id="KW-1003">Cell membrane</keyword>
<evidence type="ECO:0000256" key="5">
    <source>
        <dbReference type="ARBA" id="ARBA00022989"/>
    </source>
</evidence>
<evidence type="ECO:0000259" key="9">
    <source>
        <dbReference type="Pfam" id="PF06750"/>
    </source>
</evidence>
<evidence type="ECO:0000256" key="4">
    <source>
        <dbReference type="ARBA" id="ARBA00022692"/>
    </source>
</evidence>
<protein>
    <submittedName>
        <fullName evidence="10">N-methyltransferase</fullName>
    </submittedName>
</protein>
<evidence type="ECO:0000256" key="6">
    <source>
        <dbReference type="ARBA" id="ARBA00023136"/>
    </source>
</evidence>
<dbReference type="Gene3D" id="1.20.120.1220">
    <property type="match status" value="1"/>
</dbReference>
<evidence type="ECO:0000256" key="3">
    <source>
        <dbReference type="ARBA" id="ARBA00022475"/>
    </source>
</evidence>
<comment type="subcellular location">
    <subcellularLocation>
        <location evidence="1">Cell membrane</location>
        <topology evidence="1">Multi-pass membrane protein</topology>
    </subcellularLocation>
</comment>
<dbReference type="Pfam" id="PF01478">
    <property type="entry name" value="Peptidase_A24"/>
    <property type="match status" value="1"/>
</dbReference>
<keyword evidence="6 7" id="KW-0472">Membrane</keyword>
<dbReference type="InterPro" id="IPR000045">
    <property type="entry name" value="Prepilin_IV_endopep_pep"/>
</dbReference>
<proteinExistence type="inferred from homology"/>
<accession>A0ABR5AT68</accession>
<dbReference type="EMBL" id="JXLP01000011">
    <property type="protein sequence ID" value="KIL77951.1"/>
    <property type="molecule type" value="Genomic_DNA"/>
</dbReference>
<organism evidence="10 11">
    <name type="scientific">Bacillus badius</name>
    <dbReference type="NCBI Taxonomy" id="1455"/>
    <lineage>
        <taxon>Bacteria</taxon>
        <taxon>Bacillati</taxon>
        <taxon>Bacillota</taxon>
        <taxon>Bacilli</taxon>
        <taxon>Bacillales</taxon>
        <taxon>Bacillaceae</taxon>
        <taxon>Pseudobacillus</taxon>
    </lineage>
</organism>
<reference evidence="10 11" key="1">
    <citation type="submission" date="2015-01" db="EMBL/GenBank/DDBJ databases">
        <title>Genome Assembly of Bacillus badius MTCC 1458.</title>
        <authorList>
            <person name="Verma A."/>
            <person name="Khatri I."/>
            <person name="Mual P."/>
            <person name="Subramanian S."/>
            <person name="Krishnamurthi S."/>
        </authorList>
    </citation>
    <scope>NUCLEOTIDE SEQUENCE [LARGE SCALE GENOMIC DNA]</scope>
    <source>
        <strain evidence="10 11">MTCC 1458</strain>
    </source>
</reference>